<evidence type="ECO:0000256" key="2">
    <source>
        <dbReference type="ARBA" id="ARBA00008520"/>
    </source>
</evidence>
<dbReference type="NCBIfam" id="TIGR03851">
    <property type="entry name" value="chitin_NgcE"/>
    <property type="match status" value="1"/>
</dbReference>
<dbReference type="InterPro" id="IPR006311">
    <property type="entry name" value="TAT_signal"/>
</dbReference>
<evidence type="ECO:0000313" key="5">
    <source>
        <dbReference type="EMBL" id="GAA3376887.1"/>
    </source>
</evidence>
<evidence type="ECO:0000256" key="1">
    <source>
        <dbReference type="ARBA" id="ARBA00004196"/>
    </source>
</evidence>
<dbReference type="InterPro" id="IPR050490">
    <property type="entry name" value="Bact_solute-bd_prot1"/>
</dbReference>
<dbReference type="Gene3D" id="3.40.190.10">
    <property type="entry name" value="Periplasmic binding protein-like II"/>
    <property type="match status" value="1"/>
</dbReference>
<dbReference type="InterPro" id="IPR006059">
    <property type="entry name" value="SBP"/>
</dbReference>
<dbReference type="EMBL" id="BAAAYL010000001">
    <property type="protein sequence ID" value="GAA3376887.1"/>
    <property type="molecule type" value="Genomic_DNA"/>
</dbReference>
<evidence type="ECO:0000256" key="4">
    <source>
        <dbReference type="ARBA" id="ARBA00022729"/>
    </source>
</evidence>
<keyword evidence="6" id="KW-1185">Reference proteome</keyword>
<dbReference type="PROSITE" id="PS51318">
    <property type="entry name" value="TAT"/>
    <property type="match status" value="1"/>
</dbReference>
<organism evidence="5 6">
    <name type="scientific">Streptomyces sannanensis</name>
    <dbReference type="NCBI Taxonomy" id="285536"/>
    <lineage>
        <taxon>Bacteria</taxon>
        <taxon>Bacillati</taxon>
        <taxon>Actinomycetota</taxon>
        <taxon>Actinomycetes</taxon>
        <taxon>Kitasatosporales</taxon>
        <taxon>Streptomycetaceae</taxon>
        <taxon>Streptomyces</taxon>
    </lineage>
</organism>
<dbReference type="InterPro" id="IPR022386">
    <property type="entry name" value="Chitin_NgcE"/>
</dbReference>
<sequence>MGSTSAHNNEGLGRRDLIKRSAALGLISVPTMSFLSACASGDSGSDEKVEKGKKTATNPLAVNESAPLEVVIFDGGFGTKYAEDASAVYKKNFPNATVKFSKTQKIQSVLQPRFNGGNPPDLIDNSGAQQMDMGVLVGKNQLADLTPLLDAPSIDDPNKKVRDTLRPGIVEMGQFDGQPVWILYYAYTVYGVWYSQTALEKLDATYPETWDEMLALCEKAKKKGIAGWTYAGKYPYYLPFSLYPFIAKIGGREVLDAIDNLEPNAWKHPAVKAAFEAYYELYKKGYILKGTPGIDHIQSQTAWTQGKALFIPNGSWVENEAAKTTPADFKMAVSAPSSLDASDKMPFGTIWASGGEPFIVPAKAKNVQGGMEQLRIMLSEASSKNFTDSVKSLTALNGGTDGLTLTAGLQAGVDALKKAGDNVVNPRLQDWYVKLQKEQIGVAGLGEMMAGRLTPAEAIKKIQGFADAAAKDPNIKHYKHQ</sequence>
<proteinExistence type="inferred from homology"/>
<accession>A0ABP6SHC2</accession>
<dbReference type="SUPFAM" id="SSF53850">
    <property type="entry name" value="Periplasmic binding protein-like II"/>
    <property type="match status" value="1"/>
</dbReference>
<dbReference type="Proteomes" id="UP001499990">
    <property type="component" value="Unassembled WGS sequence"/>
</dbReference>
<reference evidence="6" key="1">
    <citation type="journal article" date="2019" name="Int. J. Syst. Evol. Microbiol.">
        <title>The Global Catalogue of Microorganisms (GCM) 10K type strain sequencing project: providing services to taxonomists for standard genome sequencing and annotation.</title>
        <authorList>
            <consortium name="The Broad Institute Genomics Platform"/>
            <consortium name="The Broad Institute Genome Sequencing Center for Infectious Disease"/>
            <person name="Wu L."/>
            <person name="Ma J."/>
        </authorList>
    </citation>
    <scope>NUCLEOTIDE SEQUENCE [LARGE SCALE GENOMIC DNA]</scope>
    <source>
        <strain evidence="6">JCM 9651</strain>
    </source>
</reference>
<keyword evidence="3" id="KW-0813">Transport</keyword>
<protein>
    <submittedName>
        <fullName evidence="5">N-acetylglucosamine/diacetylchitobiose ABC transporter substrate-binding protein</fullName>
    </submittedName>
</protein>
<gene>
    <name evidence="5" type="primary">ngcE</name>
    <name evidence="5" type="ORF">GCM10020367_50380</name>
</gene>
<comment type="similarity">
    <text evidence="2">Belongs to the bacterial solute-binding protein 1 family.</text>
</comment>
<dbReference type="PANTHER" id="PTHR43649:SF31">
    <property type="entry name" value="SN-GLYCEROL-3-PHOSPHATE-BINDING PERIPLASMIC PROTEIN UGPB"/>
    <property type="match status" value="1"/>
</dbReference>
<name>A0ABP6SHC2_9ACTN</name>
<evidence type="ECO:0000256" key="3">
    <source>
        <dbReference type="ARBA" id="ARBA00022448"/>
    </source>
</evidence>
<dbReference type="PANTHER" id="PTHR43649">
    <property type="entry name" value="ARABINOSE-BINDING PROTEIN-RELATED"/>
    <property type="match status" value="1"/>
</dbReference>
<comment type="caution">
    <text evidence="5">The sequence shown here is derived from an EMBL/GenBank/DDBJ whole genome shotgun (WGS) entry which is preliminary data.</text>
</comment>
<comment type="subcellular location">
    <subcellularLocation>
        <location evidence="1">Cell envelope</location>
    </subcellularLocation>
</comment>
<evidence type="ECO:0000313" key="6">
    <source>
        <dbReference type="Proteomes" id="UP001499990"/>
    </source>
</evidence>
<keyword evidence="4" id="KW-0732">Signal</keyword>
<dbReference type="RefSeq" id="WP_345041609.1">
    <property type="nucleotide sequence ID" value="NZ_BAAAYL010000001.1"/>
</dbReference>
<dbReference type="Pfam" id="PF13416">
    <property type="entry name" value="SBP_bac_8"/>
    <property type="match status" value="1"/>
</dbReference>